<name>A0A0X8JHK4_9BACT</name>
<evidence type="ECO:0008006" key="3">
    <source>
        <dbReference type="Google" id="ProtNLM"/>
    </source>
</evidence>
<dbReference type="KEGG" id="dfi:AXF13_00815"/>
<evidence type="ECO:0000313" key="2">
    <source>
        <dbReference type="Proteomes" id="UP000069241"/>
    </source>
</evidence>
<accession>A0A0X8JHK4</accession>
<dbReference type="EMBL" id="CP014229">
    <property type="protein sequence ID" value="AMD88772.1"/>
    <property type="molecule type" value="Genomic_DNA"/>
</dbReference>
<dbReference type="RefSeq" id="WP_062251270.1">
    <property type="nucleotide sequence ID" value="NZ_CP014229.1"/>
</dbReference>
<dbReference type="InterPro" id="IPR016936">
    <property type="entry name" value="UCP029693"/>
</dbReference>
<gene>
    <name evidence="1" type="ORF">AXF13_00815</name>
</gene>
<keyword evidence="2" id="KW-1185">Reference proteome</keyword>
<organism evidence="1 2">
    <name type="scientific">Desulfovibrio fairfieldensis</name>
    <dbReference type="NCBI Taxonomy" id="44742"/>
    <lineage>
        <taxon>Bacteria</taxon>
        <taxon>Pseudomonadati</taxon>
        <taxon>Thermodesulfobacteriota</taxon>
        <taxon>Desulfovibrionia</taxon>
        <taxon>Desulfovibrionales</taxon>
        <taxon>Desulfovibrionaceae</taxon>
        <taxon>Desulfovibrio</taxon>
    </lineage>
</organism>
<protein>
    <recommendedName>
        <fullName evidence="3">DUF2333 domain-containing protein</fullName>
    </recommendedName>
</protein>
<proteinExistence type="predicted"/>
<sequence>MKLPELPTVLKMRVVLKTLAVQACLLVGILVVVWGLQRVYAMVDTTTFPDPVAVPENADQLSDNEKGKILLDAITHQLRYELNSPFGWSFNDIVFNRFVLDNRAYRQYGVYHATKFLLDLYSSQIAKLGSSDRESEFLYKARINSFAMDPRSFMFPSAEGSYKKGLKLLEQYKDSLDKGTGVYNCRTDDLYASFVTVTGENMLGYALGLLENAQNMPFYELDNRIYEVQGIALVLRDFINTLYVLYPEIRAKNNESNMAAAMDCLNRICTYDPLYITSSFNSGELILSYLMFAKARLEDIRDSIRI</sequence>
<dbReference type="Proteomes" id="UP000069241">
    <property type="component" value="Chromosome"/>
</dbReference>
<dbReference type="STRING" id="44742.AXF13_00815"/>
<reference evidence="2" key="1">
    <citation type="submission" date="2016-02" db="EMBL/GenBank/DDBJ databases">
        <authorList>
            <person name="Holder M.E."/>
            <person name="Ajami N.J."/>
            <person name="Petrosino J.F."/>
        </authorList>
    </citation>
    <scope>NUCLEOTIDE SEQUENCE [LARGE SCALE GENOMIC DNA]</scope>
    <source>
        <strain evidence="2">CCUG 45958</strain>
    </source>
</reference>
<evidence type="ECO:0000313" key="1">
    <source>
        <dbReference type="EMBL" id="AMD88772.1"/>
    </source>
</evidence>
<dbReference type="Pfam" id="PF10095">
    <property type="entry name" value="DUF2333"/>
    <property type="match status" value="1"/>
</dbReference>
<dbReference type="AlphaFoldDB" id="A0A0X8JHK4"/>